<dbReference type="Gene3D" id="3.20.20.410">
    <property type="entry name" value="Protein of unknown function UPF0759"/>
    <property type="match status" value="1"/>
</dbReference>
<protein>
    <submittedName>
        <fullName evidence="1">Hypothetical conserved protein</fullName>
    </submittedName>
</protein>
<reference evidence="1" key="3">
    <citation type="journal article" date="2012" name="PLoS ONE">
        <title>A Deeply Branching Thermophilic Bacterium with an Ancient Acetyl-CoA Pathway Dominates a Subsurface Ecosystem.</title>
        <authorList>
            <person name="Takami H."/>
            <person name="Noguchi H."/>
            <person name="Takaki Y."/>
            <person name="Uchiyama I."/>
            <person name="Toyoda A."/>
            <person name="Nishi S."/>
            <person name="Chee G.-J."/>
            <person name="Arai W."/>
            <person name="Nunoura T."/>
            <person name="Itoh T."/>
            <person name="Hattori M."/>
            <person name="Takai K."/>
        </authorList>
    </citation>
    <scope>NUCLEOTIDE SEQUENCE</scope>
</reference>
<accession>E6N3B3</accession>
<dbReference type="STRING" id="311458.CSUB_C0041"/>
<dbReference type="BioCyc" id="CCAL311458:G131R-40-MONOMER"/>
<dbReference type="AlphaFoldDB" id="E6N3B3"/>
<name>E6N3B3_CALS0</name>
<dbReference type="PANTHER" id="PTHR30348:SF4">
    <property type="entry name" value="DUF72 DOMAIN-CONTAINING PROTEIN"/>
    <property type="match status" value="1"/>
</dbReference>
<evidence type="ECO:0000313" key="1">
    <source>
        <dbReference type="EMBL" id="BAJ46819.1"/>
    </source>
</evidence>
<dbReference type="EMBL" id="AP011723">
    <property type="protein sequence ID" value="BAJ46819.1"/>
    <property type="molecule type" value="Genomic_DNA"/>
</dbReference>
<dbReference type="SUPFAM" id="SSF117396">
    <property type="entry name" value="TM1631-like"/>
    <property type="match status" value="1"/>
</dbReference>
<dbReference type="InterPro" id="IPR002763">
    <property type="entry name" value="DUF72"/>
</dbReference>
<dbReference type="EMBL" id="BA000048">
    <property type="protein sequence ID" value="BAJ49906.1"/>
    <property type="molecule type" value="Genomic_DNA"/>
</dbReference>
<reference evidence="1 3" key="1">
    <citation type="journal article" date="2005" name="Environ. Microbiol.">
        <title>Genetic and functional properties of uncultivated thermophilic crenarchaeotes from a subsurface gold mine as revealed by analysis of genome fragments.</title>
        <authorList>
            <person name="Nunoura T."/>
            <person name="Hirayama H."/>
            <person name="Takami H."/>
            <person name="Oida H."/>
            <person name="Nishi S."/>
            <person name="Shimamura S."/>
            <person name="Suzuki Y."/>
            <person name="Inagaki F."/>
            <person name="Takai K."/>
            <person name="Nealson K.H."/>
            <person name="Horikoshi K."/>
        </authorList>
    </citation>
    <scope>NUCLEOTIDE SEQUENCE [LARGE SCALE GENOMIC DNA]</scope>
</reference>
<evidence type="ECO:0000313" key="3">
    <source>
        <dbReference type="Proteomes" id="UP000008120"/>
    </source>
</evidence>
<dbReference type="InterPro" id="IPR036520">
    <property type="entry name" value="UPF0759_sf"/>
</dbReference>
<sequence length="305" mass="35198">MGEVLIGAGGWRYFNVPGDRLTKYAKVFDFVEVNSLFYRLLPLDVVASWRKKVPDSFVFTVKCNRKITHIHGLANNRESMKVLEYMLRVCRLLRSPLLVMETPPTLRVTCELLRDFFSSSPSKDVMYALEIRGESDGKALEAMRELGLIHVVDISRQEPSYYHDEITYSRLFGKGVHNIYQFDDDELLEISRKAEASPSKRVMLSFHTVKMYEDAARLKYYHETGKFPQTTGKTGIQSLEKVLREDPFFPASRDDLIAIHGWKIIDLTHDKRIRAAQLLSTLDPTRRYHTVDEVISNIASKTEKT</sequence>
<dbReference type="PANTHER" id="PTHR30348">
    <property type="entry name" value="UNCHARACTERIZED PROTEIN YECE"/>
    <property type="match status" value="1"/>
</dbReference>
<proteinExistence type="predicted"/>
<dbReference type="Pfam" id="PF01904">
    <property type="entry name" value="DUF72"/>
    <property type="match status" value="1"/>
</dbReference>
<gene>
    <name evidence="2" type="ORF">CSUB_C0041</name>
    <name evidence="1" type="ORF">HGMM_F29E04C25</name>
</gene>
<dbReference type="KEGG" id="csu:CSUB_C0041"/>
<evidence type="ECO:0000313" key="2">
    <source>
        <dbReference type="EMBL" id="BAJ49906.1"/>
    </source>
</evidence>
<dbReference type="Proteomes" id="UP000008120">
    <property type="component" value="Chromosome"/>
</dbReference>
<organism evidence="1 3">
    <name type="scientific">Caldiarchaeum subterraneum</name>
    <dbReference type="NCBI Taxonomy" id="311458"/>
    <lineage>
        <taxon>Archaea</taxon>
        <taxon>Nitrososphaerota</taxon>
        <taxon>Candidatus Caldarchaeales</taxon>
        <taxon>Candidatus Caldarchaeaceae</taxon>
        <taxon>Candidatus Caldarchaeum</taxon>
    </lineage>
</organism>
<reference evidence="1 3" key="2">
    <citation type="journal article" date="2011" name="Nucleic Acids Res.">
        <title>Insights into the evolution of Archaea and eukaryotic protein modifier systems revealed by the genome of a novel archaeal group.</title>
        <authorList>
            <person name="Nunoura T."/>
            <person name="Takaki Y."/>
            <person name="Kakuta J."/>
            <person name="Nishi S."/>
            <person name="Sugahara J."/>
            <person name="Kazama H."/>
            <person name="Chee G."/>
            <person name="Hattori M."/>
            <person name="Kanai A."/>
            <person name="Atomi H."/>
            <person name="Takai K."/>
            <person name="Takami H."/>
        </authorList>
    </citation>
    <scope>NUCLEOTIDE SEQUENCE [LARGE SCALE GENOMIC DNA]</scope>
</reference>